<keyword evidence="2" id="KW-1185">Reference proteome</keyword>
<protein>
    <submittedName>
        <fullName evidence="1">Uncharacterized protein</fullName>
    </submittedName>
</protein>
<organism evidence="1 2">
    <name type="scientific">Kribbella amoyensis</name>
    <dbReference type="NCBI Taxonomy" id="996641"/>
    <lineage>
        <taxon>Bacteria</taxon>
        <taxon>Bacillati</taxon>
        <taxon>Actinomycetota</taxon>
        <taxon>Actinomycetes</taxon>
        <taxon>Propionibacteriales</taxon>
        <taxon>Kribbellaceae</taxon>
        <taxon>Kribbella</taxon>
    </lineage>
</organism>
<dbReference type="EMBL" id="VIVK01000001">
    <property type="protein sequence ID" value="TWD83383.1"/>
    <property type="molecule type" value="Genomic_DNA"/>
</dbReference>
<dbReference type="AlphaFoldDB" id="A0A561BX18"/>
<proteinExistence type="predicted"/>
<accession>A0A561BX18</accession>
<evidence type="ECO:0000313" key="1">
    <source>
        <dbReference type="EMBL" id="TWD83383.1"/>
    </source>
</evidence>
<sequence length="233" mass="24759">MVGALALVVVAVLTTVLSVNWIWSKADAVTPVDLPAAKGSPLETISPSVKPTPTPPPTGKVVGSKILASNNDSMPLMGSAWGDYGENTGLYGGAATWLTVHEKYDGKKASWGNYVAFGGLNKKIPYTNTPAGLREATIQAASNAIVRLYDDKVKLLGKATHRPITVQGHRGHELTVKVEVKQPMLKETFSTVMVAVIDRGDGTADVAIADIAGSTPQWLPVWRTKVSQIQFAN</sequence>
<name>A0A561BX18_9ACTN</name>
<reference evidence="1 2" key="1">
    <citation type="submission" date="2019-06" db="EMBL/GenBank/DDBJ databases">
        <title>Sequencing the genomes of 1000 actinobacteria strains.</title>
        <authorList>
            <person name="Klenk H.-P."/>
        </authorList>
    </citation>
    <scope>NUCLEOTIDE SEQUENCE [LARGE SCALE GENOMIC DNA]</scope>
    <source>
        <strain evidence="1 2">DSM 24683</strain>
    </source>
</reference>
<comment type="caution">
    <text evidence="1">The sequence shown here is derived from an EMBL/GenBank/DDBJ whole genome shotgun (WGS) entry which is preliminary data.</text>
</comment>
<evidence type="ECO:0000313" key="2">
    <source>
        <dbReference type="Proteomes" id="UP000318380"/>
    </source>
</evidence>
<dbReference type="Proteomes" id="UP000318380">
    <property type="component" value="Unassembled WGS sequence"/>
</dbReference>
<gene>
    <name evidence="1" type="ORF">FB561_4545</name>
</gene>